<evidence type="ECO:0008006" key="3">
    <source>
        <dbReference type="Google" id="ProtNLM"/>
    </source>
</evidence>
<dbReference type="RefSeq" id="XP_005771573.1">
    <property type="nucleotide sequence ID" value="XM_005771516.1"/>
</dbReference>
<dbReference type="Gene3D" id="2.40.50.140">
    <property type="entry name" value="Nucleic acid-binding proteins"/>
    <property type="match status" value="1"/>
</dbReference>
<dbReference type="AlphaFoldDB" id="A0A0D3J6K9"/>
<sequence length="260" mass="27910">MSIQRRTPPAHWGSDPTYHAYAKVLVAQALTIALANEPVPREGGGGGCGQHVWWLGARAVHLFSVCGVVVESYRRDSSSHFMIDDSTGLLPCIWWDGAATEAGPSRQPRAAPPLGACLHVHGSLSYFRESRQLRVDCAWPEPDPLGEPLHWAEAQRMWEATYHRAFRYPGAAVAPQSAPAGLAEGAVEPATGAASGEAAEGRAGAVGVSLAELRQTVRAGGWQARLADLEPSVERLVEGSLLYVAHDGGRPAVQTWDQRR</sequence>
<keyword evidence="2" id="KW-1185">Reference proteome</keyword>
<dbReference type="STRING" id="2903.R1EE32"/>
<dbReference type="KEGG" id="ehx:EMIHUDRAFT_243204"/>
<dbReference type="SUPFAM" id="SSF50249">
    <property type="entry name" value="Nucleic acid-binding proteins"/>
    <property type="match status" value="1"/>
</dbReference>
<accession>A0A0D3J6K9</accession>
<proteinExistence type="predicted"/>
<dbReference type="InterPro" id="IPR012340">
    <property type="entry name" value="NA-bd_OB-fold"/>
</dbReference>
<dbReference type="EnsemblProtists" id="EOD19144">
    <property type="protein sequence ID" value="EOD19144"/>
    <property type="gene ID" value="EMIHUDRAFT_243204"/>
</dbReference>
<dbReference type="HOGENOM" id="CLU_1043666_0_0_1"/>
<dbReference type="GeneID" id="17264710"/>
<organism evidence="1 2">
    <name type="scientific">Emiliania huxleyi (strain CCMP1516)</name>
    <dbReference type="NCBI Taxonomy" id="280463"/>
    <lineage>
        <taxon>Eukaryota</taxon>
        <taxon>Haptista</taxon>
        <taxon>Haptophyta</taxon>
        <taxon>Prymnesiophyceae</taxon>
        <taxon>Isochrysidales</taxon>
        <taxon>Noelaerhabdaceae</taxon>
        <taxon>Emiliania</taxon>
    </lineage>
</organism>
<name>A0A0D3J6K9_EMIH1</name>
<evidence type="ECO:0000313" key="2">
    <source>
        <dbReference type="Proteomes" id="UP000013827"/>
    </source>
</evidence>
<reference evidence="1" key="2">
    <citation type="submission" date="2024-10" db="UniProtKB">
        <authorList>
            <consortium name="EnsemblProtists"/>
        </authorList>
    </citation>
    <scope>IDENTIFICATION</scope>
</reference>
<dbReference type="PaxDb" id="2903-EOD19144"/>
<dbReference type="Proteomes" id="UP000013827">
    <property type="component" value="Unassembled WGS sequence"/>
</dbReference>
<evidence type="ECO:0000313" key="1">
    <source>
        <dbReference type="EnsemblProtists" id="EOD19144"/>
    </source>
</evidence>
<reference evidence="2" key="1">
    <citation type="journal article" date="2013" name="Nature">
        <title>Pan genome of the phytoplankton Emiliania underpins its global distribution.</title>
        <authorList>
            <person name="Read B.A."/>
            <person name="Kegel J."/>
            <person name="Klute M.J."/>
            <person name="Kuo A."/>
            <person name="Lefebvre S.C."/>
            <person name="Maumus F."/>
            <person name="Mayer C."/>
            <person name="Miller J."/>
            <person name="Monier A."/>
            <person name="Salamov A."/>
            <person name="Young J."/>
            <person name="Aguilar M."/>
            <person name="Claverie J.M."/>
            <person name="Frickenhaus S."/>
            <person name="Gonzalez K."/>
            <person name="Herman E.K."/>
            <person name="Lin Y.C."/>
            <person name="Napier J."/>
            <person name="Ogata H."/>
            <person name="Sarno A.F."/>
            <person name="Shmutz J."/>
            <person name="Schroeder D."/>
            <person name="de Vargas C."/>
            <person name="Verret F."/>
            <person name="von Dassow P."/>
            <person name="Valentin K."/>
            <person name="Van de Peer Y."/>
            <person name="Wheeler G."/>
            <person name="Dacks J.B."/>
            <person name="Delwiche C.F."/>
            <person name="Dyhrman S.T."/>
            <person name="Glockner G."/>
            <person name="John U."/>
            <person name="Richards T."/>
            <person name="Worden A.Z."/>
            <person name="Zhang X."/>
            <person name="Grigoriev I.V."/>
            <person name="Allen A.E."/>
            <person name="Bidle K."/>
            <person name="Borodovsky M."/>
            <person name="Bowler C."/>
            <person name="Brownlee C."/>
            <person name="Cock J.M."/>
            <person name="Elias M."/>
            <person name="Gladyshev V.N."/>
            <person name="Groth M."/>
            <person name="Guda C."/>
            <person name="Hadaegh A."/>
            <person name="Iglesias-Rodriguez M.D."/>
            <person name="Jenkins J."/>
            <person name="Jones B.M."/>
            <person name="Lawson T."/>
            <person name="Leese F."/>
            <person name="Lindquist E."/>
            <person name="Lobanov A."/>
            <person name="Lomsadze A."/>
            <person name="Malik S.B."/>
            <person name="Marsh M.E."/>
            <person name="Mackinder L."/>
            <person name="Mock T."/>
            <person name="Mueller-Roeber B."/>
            <person name="Pagarete A."/>
            <person name="Parker M."/>
            <person name="Probert I."/>
            <person name="Quesneville H."/>
            <person name="Raines C."/>
            <person name="Rensing S.A."/>
            <person name="Riano-Pachon D.M."/>
            <person name="Richier S."/>
            <person name="Rokitta S."/>
            <person name="Shiraiwa Y."/>
            <person name="Soanes D.M."/>
            <person name="van der Giezen M."/>
            <person name="Wahlund T.M."/>
            <person name="Williams B."/>
            <person name="Wilson W."/>
            <person name="Wolfe G."/>
            <person name="Wurch L.L."/>
        </authorList>
    </citation>
    <scope>NUCLEOTIDE SEQUENCE</scope>
</reference>
<protein>
    <recommendedName>
        <fullName evidence="3">CST complex subunit Stn1 N-terminal domain-containing protein</fullName>
    </recommendedName>
</protein>